<gene>
    <name evidence="1" type="ORF">PS662_01692</name>
</gene>
<dbReference type="RefSeq" id="WP_224791350.1">
    <property type="nucleotide sequence ID" value="NZ_CABVHK010000004.1"/>
</dbReference>
<dbReference type="Proteomes" id="UP000326953">
    <property type="component" value="Unassembled WGS sequence"/>
</dbReference>
<proteinExistence type="predicted"/>
<evidence type="ECO:0000313" key="1">
    <source>
        <dbReference type="EMBL" id="VVM68756.1"/>
    </source>
</evidence>
<accession>A0A5E6RKJ6</accession>
<dbReference type="EMBL" id="CABVHK010000004">
    <property type="protein sequence ID" value="VVM68756.1"/>
    <property type="molecule type" value="Genomic_DNA"/>
</dbReference>
<organism evidence="1 2">
    <name type="scientific">Pseudomonas fluorescens</name>
    <dbReference type="NCBI Taxonomy" id="294"/>
    <lineage>
        <taxon>Bacteria</taxon>
        <taxon>Pseudomonadati</taxon>
        <taxon>Pseudomonadota</taxon>
        <taxon>Gammaproteobacteria</taxon>
        <taxon>Pseudomonadales</taxon>
        <taxon>Pseudomonadaceae</taxon>
        <taxon>Pseudomonas</taxon>
    </lineage>
</organism>
<reference evidence="1 2" key="1">
    <citation type="submission" date="2019-09" db="EMBL/GenBank/DDBJ databases">
        <authorList>
            <person name="Chandra G."/>
            <person name="Truman W A."/>
        </authorList>
    </citation>
    <scope>NUCLEOTIDE SEQUENCE [LARGE SCALE GENOMIC DNA]</scope>
    <source>
        <strain evidence="1">PS662</strain>
    </source>
</reference>
<sequence>MLDATLKIVKSARFDDVDHDLGYEYRGYTYDIQNEEDMFLVRIYDDETGQATVVHPTSMSKNGNLRKLVEFLQSELGVSRVSLYKGDLGSYAEIDLDSLAFCSA</sequence>
<protein>
    <submittedName>
        <fullName evidence="1">Uncharacterized protein</fullName>
    </submittedName>
</protein>
<dbReference type="AlphaFoldDB" id="A0A5E6RKJ6"/>
<evidence type="ECO:0000313" key="2">
    <source>
        <dbReference type="Proteomes" id="UP000326953"/>
    </source>
</evidence>
<name>A0A5E6RKJ6_PSEFL</name>